<dbReference type="Gene3D" id="3.30.70.330">
    <property type="match status" value="1"/>
</dbReference>
<organism evidence="6 7">
    <name type="scientific">Meganyctiphanes norvegica</name>
    <name type="common">Northern krill</name>
    <name type="synonym">Thysanopoda norvegica</name>
    <dbReference type="NCBI Taxonomy" id="48144"/>
    <lineage>
        <taxon>Eukaryota</taxon>
        <taxon>Metazoa</taxon>
        <taxon>Ecdysozoa</taxon>
        <taxon>Arthropoda</taxon>
        <taxon>Crustacea</taxon>
        <taxon>Multicrustacea</taxon>
        <taxon>Malacostraca</taxon>
        <taxon>Eumalacostraca</taxon>
        <taxon>Eucarida</taxon>
        <taxon>Euphausiacea</taxon>
        <taxon>Euphausiidae</taxon>
        <taxon>Meganyctiphanes</taxon>
    </lineage>
</organism>
<dbReference type="PANTHER" id="PTHR46754">
    <property type="entry name" value="MKI67 FHA DOMAIN-INTERACTING NUCLEOLAR PHOSPHOPROTEIN"/>
    <property type="match status" value="1"/>
</dbReference>
<evidence type="ECO:0000256" key="2">
    <source>
        <dbReference type="ARBA" id="ARBA00022884"/>
    </source>
</evidence>
<evidence type="ECO:0000256" key="3">
    <source>
        <dbReference type="ARBA" id="ARBA00023242"/>
    </source>
</evidence>
<dbReference type="Pfam" id="PF00076">
    <property type="entry name" value="RRM_1"/>
    <property type="match status" value="1"/>
</dbReference>
<evidence type="ECO:0000259" key="5">
    <source>
        <dbReference type="PROSITE" id="PS50102"/>
    </source>
</evidence>
<keyword evidence="2 4" id="KW-0694">RNA-binding</keyword>
<dbReference type="Proteomes" id="UP001497623">
    <property type="component" value="Unassembled WGS sequence"/>
</dbReference>
<dbReference type="AlphaFoldDB" id="A0AAV2SCD1"/>
<keyword evidence="3" id="KW-0539">Nucleus</keyword>
<gene>
    <name evidence="6" type="ORF">MNOR_LOCUS34987</name>
</gene>
<dbReference type="GO" id="GO:0005730">
    <property type="term" value="C:nucleolus"/>
    <property type="evidence" value="ECO:0007669"/>
    <property type="project" value="UniProtKB-SubCell"/>
</dbReference>
<sequence length="203" mass="23834">NIPHGFYEEPMQRYFSQFGKVLEIKIARSRKTAKPLGLAYVKFMYRGVARIVAQSMNGYLMFNKIMRCKYIKAAKVSEIMMFGNRFTNAKSCPGVLKHRFTVDEYNRKRTAEEESKRISRLAEKIMKKEKMLKDMGLNINLNVPEEKIYKKLGKKSPTSNTIKEEHLTPEETKKFDEAKEKVANEVRFYVVYFDHLDITMCSM</sequence>
<comment type="caution">
    <text evidence="6">The sequence shown here is derived from an EMBL/GenBank/DDBJ whole genome shotgun (WGS) entry which is preliminary data.</text>
</comment>
<evidence type="ECO:0000313" key="7">
    <source>
        <dbReference type="Proteomes" id="UP001497623"/>
    </source>
</evidence>
<accession>A0AAV2SCD1</accession>
<evidence type="ECO:0000256" key="4">
    <source>
        <dbReference type="PROSITE-ProRule" id="PRU00176"/>
    </source>
</evidence>
<evidence type="ECO:0000256" key="1">
    <source>
        <dbReference type="ARBA" id="ARBA00004604"/>
    </source>
</evidence>
<dbReference type="EMBL" id="CAXKWB010056378">
    <property type="protein sequence ID" value="CAL4178189.1"/>
    <property type="molecule type" value="Genomic_DNA"/>
</dbReference>
<dbReference type="InterPro" id="IPR035979">
    <property type="entry name" value="RBD_domain_sf"/>
</dbReference>
<feature type="non-terminal residue" evidence="6">
    <location>
        <position position="1"/>
    </location>
</feature>
<proteinExistence type="predicted"/>
<name>A0AAV2SCD1_MEGNR</name>
<dbReference type="CDD" id="cd12307">
    <property type="entry name" value="RRM_NIFK_like"/>
    <property type="match status" value="1"/>
</dbReference>
<dbReference type="PROSITE" id="PS50102">
    <property type="entry name" value="RRM"/>
    <property type="match status" value="1"/>
</dbReference>
<dbReference type="SMART" id="SM00360">
    <property type="entry name" value="RRM"/>
    <property type="match status" value="1"/>
</dbReference>
<protein>
    <recommendedName>
        <fullName evidence="5">RRM domain-containing protein</fullName>
    </recommendedName>
</protein>
<dbReference type="SUPFAM" id="SSF54928">
    <property type="entry name" value="RNA-binding domain, RBD"/>
    <property type="match status" value="1"/>
</dbReference>
<dbReference type="InterPro" id="IPR012677">
    <property type="entry name" value="Nucleotide-bd_a/b_plait_sf"/>
</dbReference>
<feature type="domain" description="RRM" evidence="5">
    <location>
        <begin position="1"/>
        <end position="73"/>
    </location>
</feature>
<comment type="subcellular location">
    <subcellularLocation>
        <location evidence="1">Nucleus</location>
        <location evidence="1">Nucleolus</location>
    </subcellularLocation>
</comment>
<dbReference type="GO" id="GO:0003723">
    <property type="term" value="F:RNA binding"/>
    <property type="evidence" value="ECO:0007669"/>
    <property type="project" value="UniProtKB-UniRule"/>
</dbReference>
<keyword evidence="7" id="KW-1185">Reference proteome</keyword>
<evidence type="ECO:0000313" key="6">
    <source>
        <dbReference type="EMBL" id="CAL4178189.1"/>
    </source>
</evidence>
<dbReference type="InterPro" id="IPR000504">
    <property type="entry name" value="RRM_dom"/>
</dbReference>
<reference evidence="6 7" key="1">
    <citation type="submission" date="2024-05" db="EMBL/GenBank/DDBJ databases">
        <authorList>
            <person name="Wallberg A."/>
        </authorList>
    </citation>
    <scope>NUCLEOTIDE SEQUENCE [LARGE SCALE GENOMIC DNA]</scope>
</reference>